<dbReference type="OrthoDB" id="8140446at2"/>
<evidence type="ECO:0000313" key="1">
    <source>
        <dbReference type="EMBL" id="AXK79967.1"/>
    </source>
</evidence>
<evidence type="ECO:0000313" key="2">
    <source>
        <dbReference type="Proteomes" id="UP000254889"/>
    </source>
</evidence>
<protein>
    <submittedName>
        <fullName evidence="1">Uncharacterized protein</fullName>
    </submittedName>
</protein>
<name>A0A345ZSS0_9HYPH</name>
<accession>A0A345ZSS0</accession>
<sequence>MQRAWEAEADAREMVLAFNVRREQGRPIWAWPTIAAAITAKHPWVTILCESCDSTTDLDLRMKPRPAEVSIRAVLREVKCPRCNGHGRPRIVRLSQ</sequence>
<dbReference type="Proteomes" id="UP000254889">
    <property type="component" value="Chromosome"/>
</dbReference>
<reference evidence="1 2" key="1">
    <citation type="submission" date="2018-07" db="EMBL/GenBank/DDBJ databases">
        <authorList>
            <person name="Quirk P.G."/>
            <person name="Krulwich T.A."/>
        </authorList>
    </citation>
    <scope>NUCLEOTIDE SEQUENCE [LARGE SCALE GENOMIC DNA]</scope>
    <source>
        <strain evidence="1 2">CC-BB4</strain>
    </source>
</reference>
<dbReference type="KEGG" id="ptaw:DW352_05205"/>
<dbReference type="AlphaFoldDB" id="A0A345ZSS0"/>
<keyword evidence="2" id="KW-1185">Reference proteome</keyword>
<organism evidence="1 2">
    <name type="scientific">Pseudolabrys taiwanensis</name>
    <dbReference type="NCBI Taxonomy" id="331696"/>
    <lineage>
        <taxon>Bacteria</taxon>
        <taxon>Pseudomonadati</taxon>
        <taxon>Pseudomonadota</taxon>
        <taxon>Alphaproteobacteria</taxon>
        <taxon>Hyphomicrobiales</taxon>
        <taxon>Xanthobacteraceae</taxon>
        <taxon>Pseudolabrys</taxon>
    </lineage>
</organism>
<gene>
    <name evidence="1" type="ORF">DW352_05205</name>
</gene>
<proteinExistence type="predicted"/>
<dbReference type="EMBL" id="CP031417">
    <property type="protein sequence ID" value="AXK79967.1"/>
    <property type="molecule type" value="Genomic_DNA"/>
</dbReference>